<evidence type="ECO:0000256" key="7">
    <source>
        <dbReference type="SAM" id="Coils"/>
    </source>
</evidence>
<dbReference type="STRING" id="436017.A4RRK2"/>
<comment type="similarity">
    <text evidence="1 3 6">Belongs to the aldehyde dehydrogenase family.</text>
</comment>
<reference evidence="9 10" key="1">
    <citation type="journal article" date="2007" name="Proc. Natl. Acad. Sci. U.S.A.">
        <title>The tiny eukaryote Ostreococcus provides genomic insights into the paradox of plankton speciation.</title>
        <authorList>
            <person name="Palenik B."/>
            <person name="Grimwood J."/>
            <person name="Aerts A."/>
            <person name="Rouze P."/>
            <person name="Salamov A."/>
            <person name="Putnam N."/>
            <person name="Dupont C."/>
            <person name="Jorgensen R."/>
            <person name="Derelle E."/>
            <person name="Rombauts S."/>
            <person name="Zhou K."/>
            <person name="Otillar R."/>
            <person name="Merchant S.S."/>
            <person name="Podell S."/>
            <person name="Gaasterland T."/>
            <person name="Napoli C."/>
            <person name="Gendler K."/>
            <person name="Manuell A."/>
            <person name="Tai V."/>
            <person name="Vallon O."/>
            <person name="Piganeau G."/>
            <person name="Jancek S."/>
            <person name="Heijde M."/>
            <person name="Jabbari K."/>
            <person name="Bowler C."/>
            <person name="Lohr M."/>
            <person name="Robbens S."/>
            <person name="Werner G."/>
            <person name="Dubchak I."/>
            <person name="Pazour G.J."/>
            <person name="Ren Q."/>
            <person name="Paulsen I."/>
            <person name="Delwiche C."/>
            <person name="Schmutz J."/>
            <person name="Rokhsar D."/>
            <person name="Van de Peer Y."/>
            <person name="Moreau H."/>
            <person name="Grigoriev I.V."/>
        </authorList>
    </citation>
    <scope>NUCLEOTIDE SEQUENCE [LARGE SCALE GENOMIC DNA]</scope>
    <source>
        <strain evidence="9 10">CCE9901</strain>
    </source>
</reference>
<proteinExistence type="inferred from homology"/>
<sequence length="471" mass="51651">MRACFAAGLSLPLQKRRQQLMALLKMIREHEAEMLAALREDLSRVGVEALYYDVILPRSEIKAMVNNLRAWTGRRRVWTQRLITWPSSQWTEKQPRGCALVCSSWNFPFMLSLVPLAGAIAAGNTVVLKPSNESAVSTALLVKLLRQYCDPRVVQCVGSEVKGDGIDVMQTVLKEKFDMIFFTGSTTVGKIVARAAAENLTPTVLELGGKNPVVVTDCADLNIAAKQCMWGRTINCGQQCIAPEYVICHESRADRFMELCKTWANRFVPDASVDGAMARIGGPNPASRMAKIGKMLDDAKSGVEGDQIICGGGYDVTRRMVEPTVVKCASEKSPFMNAELFAPILCVLPYKTLGQAVDLIRSKPKPLSMYVFSRTASKTRILIDNTHAGGVTVNGTLTHCAHDGLPFGGVGESGFGRYHGRYSVDCFQREKPVLQKTRGLGFLGFGLITDPPLVYSPPAEWKTRVARMVLG</sequence>
<dbReference type="GO" id="GO:0004029">
    <property type="term" value="F:aldehyde dehydrogenase (NAD+) activity"/>
    <property type="evidence" value="ECO:0007669"/>
    <property type="project" value="TreeGrafter"/>
</dbReference>
<dbReference type="Gramene" id="ABO94207">
    <property type="protein sequence ID" value="ABO94207"/>
    <property type="gene ID" value="OSTLU_13873"/>
</dbReference>
<dbReference type="eggNOG" id="KOG2456">
    <property type="taxonomic scope" value="Eukaryota"/>
</dbReference>
<dbReference type="Proteomes" id="UP000001568">
    <property type="component" value="Chromosome 1"/>
</dbReference>
<dbReference type="Pfam" id="PF00171">
    <property type="entry name" value="Aldedh"/>
    <property type="match status" value="1"/>
</dbReference>
<evidence type="ECO:0000256" key="1">
    <source>
        <dbReference type="ARBA" id="ARBA00009986"/>
    </source>
</evidence>
<gene>
    <name evidence="9" type="ORF">OSTLU_13873</name>
</gene>
<evidence type="ECO:0000259" key="8">
    <source>
        <dbReference type="Pfam" id="PF00171"/>
    </source>
</evidence>
<feature type="active site" evidence="4 5">
    <location>
        <position position="206"/>
    </location>
</feature>
<evidence type="ECO:0000256" key="4">
    <source>
        <dbReference type="PIRSR" id="PIRSR036492-1"/>
    </source>
</evidence>
<feature type="coiled-coil region" evidence="7">
    <location>
        <begin position="13"/>
        <end position="40"/>
    </location>
</feature>
<dbReference type="HOGENOM" id="CLU_005391_3_1_1"/>
<dbReference type="InterPro" id="IPR015590">
    <property type="entry name" value="Aldehyde_DH_dom"/>
</dbReference>
<keyword evidence="10" id="KW-1185">Reference proteome</keyword>
<dbReference type="PANTHER" id="PTHR43570">
    <property type="entry name" value="ALDEHYDE DEHYDROGENASE"/>
    <property type="match status" value="1"/>
</dbReference>
<feature type="active site" evidence="4">
    <location>
        <position position="240"/>
    </location>
</feature>
<dbReference type="EMBL" id="CP000581">
    <property type="protein sequence ID" value="ABO94207.1"/>
    <property type="molecule type" value="Genomic_DNA"/>
</dbReference>
<name>A4RRK2_OSTLU</name>
<dbReference type="PANTHER" id="PTHR43570:SF16">
    <property type="entry name" value="ALDEHYDE DEHYDROGENASE TYPE III, ISOFORM Q"/>
    <property type="match status" value="1"/>
</dbReference>
<dbReference type="AlphaFoldDB" id="A4RRK2"/>
<evidence type="ECO:0000256" key="3">
    <source>
        <dbReference type="PIRNR" id="PIRNR036492"/>
    </source>
</evidence>
<dbReference type="Gene3D" id="3.40.605.10">
    <property type="entry name" value="Aldehyde Dehydrogenase, Chain A, domain 1"/>
    <property type="match status" value="1"/>
</dbReference>
<dbReference type="InterPro" id="IPR016161">
    <property type="entry name" value="Ald_DH/histidinol_DH"/>
</dbReference>
<dbReference type="GO" id="GO:0005737">
    <property type="term" value="C:cytoplasm"/>
    <property type="evidence" value="ECO:0007669"/>
    <property type="project" value="TreeGrafter"/>
</dbReference>
<evidence type="ECO:0000313" key="10">
    <source>
        <dbReference type="Proteomes" id="UP000001568"/>
    </source>
</evidence>
<dbReference type="GO" id="GO:0006081">
    <property type="term" value="P:aldehyde metabolic process"/>
    <property type="evidence" value="ECO:0007669"/>
    <property type="project" value="InterPro"/>
</dbReference>
<keyword evidence="2 3" id="KW-0560">Oxidoreductase</keyword>
<dbReference type="PROSITE" id="PS00687">
    <property type="entry name" value="ALDEHYDE_DEHYDR_GLU"/>
    <property type="match status" value="1"/>
</dbReference>
<dbReference type="FunFam" id="3.40.605.10:FF:000004">
    <property type="entry name" value="Aldehyde dehydrogenase"/>
    <property type="match status" value="1"/>
</dbReference>
<evidence type="ECO:0000256" key="2">
    <source>
        <dbReference type="ARBA" id="ARBA00023002"/>
    </source>
</evidence>
<dbReference type="InterPro" id="IPR029510">
    <property type="entry name" value="Ald_DH_CS_GLU"/>
</dbReference>
<dbReference type="SUPFAM" id="SSF53720">
    <property type="entry name" value="ALDH-like"/>
    <property type="match status" value="1"/>
</dbReference>
<dbReference type="KEGG" id="olu:OSTLU_13873"/>
<evidence type="ECO:0000256" key="5">
    <source>
        <dbReference type="PROSITE-ProRule" id="PRU10007"/>
    </source>
</evidence>
<dbReference type="GeneID" id="4999559"/>
<dbReference type="PIRSF" id="PIRSF036492">
    <property type="entry name" value="ALDH"/>
    <property type="match status" value="1"/>
</dbReference>
<protein>
    <recommendedName>
        <fullName evidence="3">Aldehyde dehydrogenase</fullName>
    </recommendedName>
</protein>
<dbReference type="OrthoDB" id="440325at2759"/>
<dbReference type="InterPro" id="IPR016163">
    <property type="entry name" value="Ald_DH_C"/>
</dbReference>
<accession>A4RRK2</accession>
<dbReference type="InterPro" id="IPR012394">
    <property type="entry name" value="Aldehyde_DH_NAD(P)"/>
</dbReference>
<dbReference type="OMA" id="KMFGDNP"/>
<dbReference type="Gene3D" id="3.40.309.10">
    <property type="entry name" value="Aldehyde Dehydrogenase, Chain A, domain 2"/>
    <property type="match status" value="1"/>
</dbReference>
<feature type="domain" description="Aldehyde dehydrogenase" evidence="8">
    <location>
        <begin position="10"/>
        <end position="431"/>
    </location>
</feature>
<keyword evidence="7" id="KW-0175">Coiled coil</keyword>
<evidence type="ECO:0000313" key="9">
    <source>
        <dbReference type="EMBL" id="ABO94207.1"/>
    </source>
</evidence>
<organism evidence="9 10">
    <name type="scientific">Ostreococcus lucimarinus (strain CCE9901)</name>
    <dbReference type="NCBI Taxonomy" id="436017"/>
    <lineage>
        <taxon>Eukaryota</taxon>
        <taxon>Viridiplantae</taxon>
        <taxon>Chlorophyta</taxon>
        <taxon>Mamiellophyceae</taxon>
        <taxon>Mamiellales</taxon>
        <taxon>Bathycoccaceae</taxon>
        <taxon>Ostreococcus</taxon>
    </lineage>
</organism>
<dbReference type="CDD" id="cd07087">
    <property type="entry name" value="ALDH_F3-13-14_CALDH-like"/>
    <property type="match status" value="1"/>
</dbReference>
<dbReference type="InterPro" id="IPR016162">
    <property type="entry name" value="Ald_DH_N"/>
</dbReference>
<dbReference type="RefSeq" id="XP_001415915.1">
    <property type="nucleotide sequence ID" value="XM_001415878.1"/>
</dbReference>
<evidence type="ECO:0000256" key="6">
    <source>
        <dbReference type="RuleBase" id="RU003345"/>
    </source>
</evidence>